<proteinExistence type="predicted"/>
<organism evidence="1 2">
    <name type="scientific">Bacillus cytotoxicus</name>
    <dbReference type="NCBI Taxonomy" id="580165"/>
    <lineage>
        <taxon>Bacteria</taxon>
        <taxon>Bacillati</taxon>
        <taxon>Bacillota</taxon>
        <taxon>Bacilli</taxon>
        <taxon>Bacillales</taxon>
        <taxon>Bacillaceae</taxon>
        <taxon>Bacillus</taxon>
        <taxon>Bacillus cereus group</taxon>
    </lineage>
</organism>
<dbReference type="Proteomes" id="UP000242164">
    <property type="component" value="Unassembled WGS sequence"/>
</dbReference>
<comment type="caution">
    <text evidence="1">The sequence shown here is derived from an EMBL/GenBank/DDBJ whole genome shotgun (WGS) entry which is preliminary data.</text>
</comment>
<dbReference type="EMBL" id="FMIK01000031">
    <property type="protein sequence ID" value="SCL95598.1"/>
    <property type="molecule type" value="Genomic_DNA"/>
</dbReference>
<evidence type="ECO:0000313" key="1">
    <source>
        <dbReference type="EMBL" id="SCL95598.1"/>
    </source>
</evidence>
<name>A0AAX2CI55_9BACI</name>
<evidence type="ECO:0000313" key="2">
    <source>
        <dbReference type="Proteomes" id="UP000242164"/>
    </source>
</evidence>
<gene>
    <name evidence="1" type="ORF">BCB44BAC_02594</name>
</gene>
<reference evidence="1 2" key="1">
    <citation type="submission" date="2016-08" db="EMBL/GenBank/DDBJ databases">
        <authorList>
            <person name="Loux V."/>
            <person name="Rue O."/>
        </authorList>
    </citation>
    <scope>NUCLEOTIDE SEQUENCE [LARGE SCALE GENOMIC DNA]</scope>
    <source>
        <strain evidence="1 2">AFSSA_08CEB44bac</strain>
    </source>
</reference>
<protein>
    <submittedName>
        <fullName evidence="1">Uncharacterized protein</fullName>
    </submittedName>
</protein>
<accession>A0AAX2CI55</accession>
<sequence length="9" mass="978">MISSIKGNE</sequence>